<feature type="compositionally biased region" description="Basic and acidic residues" evidence="1">
    <location>
        <begin position="151"/>
        <end position="170"/>
    </location>
</feature>
<dbReference type="Proteomes" id="UP000240760">
    <property type="component" value="Unassembled WGS sequence"/>
</dbReference>
<evidence type="ECO:0000313" key="3">
    <source>
        <dbReference type="Proteomes" id="UP000240760"/>
    </source>
</evidence>
<dbReference type="EMBL" id="KZ679132">
    <property type="protein sequence ID" value="PTB76362.1"/>
    <property type="molecule type" value="Genomic_DNA"/>
</dbReference>
<sequence length="227" mass="24868">MPSARTIYYLLDALESPAMPLRLPMRLSPARCCYDTTFQREGEPGTGLAGAWLTESRDRKSWRVVASHGSKTAWQARATKLTRGPISRCTCHRCVDHGSQLDIAVDQPITSRANDGGQPVWSRYYGSRRIWRAYVARTCTPKQSTACKTENMEHRGRVKEGPKGEAKTGDGGEVASAHVLTLQAALLIFHPLPYASPALPFFHTPACCSTLDSSSAIPPPSVSPSWL</sequence>
<gene>
    <name evidence="2" type="ORF">M440DRAFT_1251146</name>
</gene>
<evidence type="ECO:0000313" key="2">
    <source>
        <dbReference type="EMBL" id="PTB76362.1"/>
    </source>
</evidence>
<reference evidence="2 3" key="1">
    <citation type="submission" date="2016-07" db="EMBL/GenBank/DDBJ databases">
        <title>Multiple horizontal gene transfer events from other fungi enriched the ability of initially mycotrophic Trichoderma (Ascomycota) to feed on dead plant biomass.</title>
        <authorList>
            <consortium name="DOE Joint Genome Institute"/>
            <person name="Aerts A."/>
            <person name="Atanasova L."/>
            <person name="Chenthamara K."/>
            <person name="Zhang J."/>
            <person name="Grujic M."/>
            <person name="Henrissat B."/>
            <person name="Kuo A."/>
            <person name="Salamov A."/>
            <person name="Lipzen A."/>
            <person name="Labutti K."/>
            <person name="Barry K."/>
            <person name="Miao Y."/>
            <person name="Rahimi M.J."/>
            <person name="Shen Q."/>
            <person name="Grigoriev I.V."/>
            <person name="Kubicek C.P."/>
            <person name="Druzhinina I.S."/>
        </authorList>
    </citation>
    <scope>NUCLEOTIDE SEQUENCE [LARGE SCALE GENOMIC DNA]</scope>
    <source>
        <strain evidence="2 3">ATCC 18648</strain>
    </source>
</reference>
<dbReference type="AlphaFoldDB" id="A0A2T4C494"/>
<protein>
    <submittedName>
        <fullName evidence="2">Uncharacterized protein</fullName>
    </submittedName>
</protein>
<evidence type="ECO:0000256" key="1">
    <source>
        <dbReference type="SAM" id="MobiDB-lite"/>
    </source>
</evidence>
<proteinExistence type="predicted"/>
<keyword evidence="3" id="KW-1185">Reference proteome</keyword>
<organism evidence="2 3">
    <name type="scientific">Trichoderma longibrachiatum ATCC 18648</name>
    <dbReference type="NCBI Taxonomy" id="983965"/>
    <lineage>
        <taxon>Eukaryota</taxon>
        <taxon>Fungi</taxon>
        <taxon>Dikarya</taxon>
        <taxon>Ascomycota</taxon>
        <taxon>Pezizomycotina</taxon>
        <taxon>Sordariomycetes</taxon>
        <taxon>Hypocreomycetidae</taxon>
        <taxon>Hypocreales</taxon>
        <taxon>Hypocreaceae</taxon>
        <taxon>Trichoderma</taxon>
    </lineage>
</organism>
<accession>A0A2T4C494</accession>
<feature type="region of interest" description="Disordered" evidence="1">
    <location>
        <begin position="151"/>
        <end position="171"/>
    </location>
</feature>
<name>A0A2T4C494_TRILO</name>